<comment type="caution">
    <text evidence="1">The sequence shown here is derived from an EMBL/GenBank/DDBJ whole genome shotgun (WGS) entry which is preliminary data.</text>
</comment>
<sequence>MSAAGRTGEEAVAAVLAQVERDHLLEAVRGLVDRPSPTGAERPVAEWLVGHLAAAGVDSHLQVIDDAQANAVGVLPGPADGESVLLYAPLDTYTTGDPDLDIPYAGPRMREDMLPRATVYDDLVVGLAAGNPKGHAACVLVAVEAMARAGIDLPVTVVAGFGAGGMPSFAVDGIGSPGRANTGHGVGASFLLERGFTTDHAVIAKPGWTVSHEEVGLTWVDVDVPGEHSYVGSRHRMPYRNAASGAARVIEVLEAWCDEYAARHEVGTMRPQGAVSSVHGGFERLAASTSALVRVRLDIRMTPEQSAPAVVREVRAALAPLMAELGVPLAVRQVASVPGSRTDRDAPIIRSAVAAWESVAGRPHELVRENSGATDANMIRMRGIPTARVGMPKVAAGPNGQPVDFTLGMNVVDLKEARRLVELLVRTVVGMGGLPR</sequence>
<reference evidence="1 2" key="1">
    <citation type="journal article" date="2019" name="Int. J. Syst. Evol. Microbiol.">
        <title>The Global Catalogue of Microorganisms (GCM) 10K type strain sequencing project: providing services to taxonomists for standard genome sequencing and annotation.</title>
        <authorList>
            <consortium name="The Broad Institute Genomics Platform"/>
            <consortium name="The Broad Institute Genome Sequencing Center for Infectious Disease"/>
            <person name="Wu L."/>
            <person name="Ma J."/>
        </authorList>
    </citation>
    <scope>NUCLEOTIDE SEQUENCE [LARGE SCALE GENOMIC DNA]</scope>
    <source>
        <strain evidence="1 2">JCM 13249</strain>
    </source>
</reference>
<dbReference type="PANTHER" id="PTHR43808">
    <property type="entry name" value="ACETYLORNITHINE DEACETYLASE"/>
    <property type="match status" value="1"/>
</dbReference>
<protein>
    <submittedName>
        <fullName evidence="1">Uncharacterized protein</fullName>
    </submittedName>
</protein>
<evidence type="ECO:0000313" key="1">
    <source>
        <dbReference type="EMBL" id="GAA1740208.1"/>
    </source>
</evidence>
<dbReference type="Gene3D" id="3.40.630.10">
    <property type="entry name" value="Zn peptidases"/>
    <property type="match status" value="2"/>
</dbReference>
<proteinExistence type="predicted"/>
<keyword evidence="2" id="KW-1185">Reference proteome</keyword>
<dbReference type="SUPFAM" id="SSF53187">
    <property type="entry name" value="Zn-dependent exopeptidases"/>
    <property type="match status" value="1"/>
</dbReference>
<gene>
    <name evidence="1" type="ORF">GCM10009681_08880</name>
</gene>
<dbReference type="EMBL" id="BAAALS010000003">
    <property type="protein sequence ID" value="GAA1740208.1"/>
    <property type="molecule type" value="Genomic_DNA"/>
</dbReference>
<organism evidence="1 2">
    <name type="scientific">Luedemannella helvata</name>
    <dbReference type="NCBI Taxonomy" id="349315"/>
    <lineage>
        <taxon>Bacteria</taxon>
        <taxon>Bacillati</taxon>
        <taxon>Actinomycetota</taxon>
        <taxon>Actinomycetes</taxon>
        <taxon>Micromonosporales</taxon>
        <taxon>Micromonosporaceae</taxon>
        <taxon>Luedemannella</taxon>
    </lineage>
</organism>
<accession>A0ABN2JVF5</accession>
<dbReference type="RefSeq" id="WP_344077090.1">
    <property type="nucleotide sequence ID" value="NZ_BAAALS010000003.1"/>
</dbReference>
<name>A0ABN2JVF5_9ACTN</name>
<dbReference type="InterPro" id="IPR050072">
    <property type="entry name" value="Peptidase_M20A"/>
</dbReference>
<evidence type="ECO:0000313" key="2">
    <source>
        <dbReference type="Proteomes" id="UP001500655"/>
    </source>
</evidence>
<dbReference type="Proteomes" id="UP001500655">
    <property type="component" value="Unassembled WGS sequence"/>
</dbReference>